<keyword evidence="2" id="KW-1185">Reference proteome</keyword>
<dbReference type="EMBL" id="FXUI01000007">
    <property type="protein sequence ID" value="SMP74652.1"/>
    <property type="molecule type" value="Genomic_DNA"/>
</dbReference>
<evidence type="ECO:0000313" key="2">
    <source>
        <dbReference type="Proteomes" id="UP001157910"/>
    </source>
</evidence>
<name>A0ABY1QM26_9SPHN</name>
<proteinExistence type="predicted"/>
<evidence type="ECO:0000313" key="1">
    <source>
        <dbReference type="EMBL" id="SMP74652.1"/>
    </source>
</evidence>
<protein>
    <submittedName>
        <fullName evidence="1">Uncharacterized protein</fullName>
    </submittedName>
</protein>
<accession>A0ABY1QM26</accession>
<reference evidence="1 2" key="1">
    <citation type="submission" date="2017-05" db="EMBL/GenBank/DDBJ databases">
        <authorList>
            <person name="Varghese N."/>
            <person name="Submissions S."/>
        </authorList>
    </citation>
    <scope>NUCLEOTIDE SEQUENCE [LARGE SCALE GENOMIC DNA]</scope>
    <source>
        <strain evidence="1 2">SM16</strain>
    </source>
</reference>
<dbReference type="RefSeq" id="WP_379502452.1">
    <property type="nucleotide sequence ID" value="NZ_JBHRTZ010000001.1"/>
</dbReference>
<dbReference type="Proteomes" id="UP001157910">
    <property type="component" value="Unassembled WGS sequence"/>
</dbReference>
<sequence length="55" mass="5938">MGMPHFTVAGRNVADVAPFTAHCTFVIHGEDQQGEALGRVDKFGRSGNAPRRTLI</sequence>
<comment type="caution">
    <text evidence="1">The sequence shown here is derived from an EMBL/GenBank/DDBJ whole genome shotgun (WGS) entry which is preliminary data.</text>
</comment>
<gene>
    <name evidence="1" type="ORF">SAMN06296065_107136</name>
</gene>
<organism evidence="1 2">
    <name type="scientific">Novosphingobium panipatense</name>
    <dbReference type="NCBI Taxonomy" id="428991"/>
    <lineage>
        <taxon>Bacteria</taxon>
        <taxon>Pseudomonadati</taxon>
        <taxon>Pseudomonadota</taxon>
        <taxon>Alphaproteobacteria</taxon>
        <taxon>Sphingomonadales</taxon>
        <taxon>Sphingomonadaceae</taxon>
        <taxon>Novosphingobium</taxon>
    </lineage>
</organism>